<protein>
    <recommendedName>
        <fullName evidence="5">Transporter</fullName>
    </recommendedName>
</protein>
<dbReference type="Proteomes" id="UP000244173">
    <property type="component" value="Chromosome"/>
</dbReference>
<dbReference type="OrthoDB" id="5297564at2"/>
<gene>
    <name evidence="3" type="ORF">DAI18_07585</name>
</gene>
<sequence length="432" mass="45973">MKPSLLVPSCIAAAVSLAWAPAAFAAVDNAEVQRLTQELNLLKQRYAAQQRTLDQLETRIKALAAASGAPPATAAAGSSAGAAATAGGDFAAAGGAAGSGAAIGTVQQAAAQDIPPQKSVEDIYQNASGFLTGSRFSLEAGLTYSHYDSRQLNVSGFYALDSILLGSINLDRIKSNTFTFDLTGRMSLGDRWQFDANIPFLYRYSDYITQTGTAVPIEANVSSGPAIGDASFGLAYKLVKEDENWPDIVGSLRVRAPTGREPYGIKLVTRDQSGNQVLATPNELPTGNGVWAVTAGMSFVKTVDPVVLFANLGYTYNIRRHFDDISQQVGQTLPGHVKLGDSIQLGMGMAFALNDRMSLGMSYSSSIARKTRIQYDGQSEQDVLNSDTHAAAFNFGLTWVVNKNLSVVPNLAIGLTPDSPDYSLSLRFPYNF</sequence>
<keyword evidence="1" id="KW-0175">Coiled coil</keyword>
<evidence type="ECO:0000313" key="4">
    <source>
        <dbReference type="Proteomes" id="UP000244173"/>
    </source>
</evidence>
<dbReference type="AlphaFoldDB" id="A0A2S0P947"/>
<keyword evidence="2" id="KW-0732">Signal</keyword>
<evidence type="ECO:0000256" key="1">
    <source>
        <dbReference type="SAM" id="Coils"/>
    </source>
</evidence>
<proteinExistence type="predicted"/>
<name>A0A2S0P947_9NEIS</name>
<evidence type="ECO:0000313" key="3">
    <source>
        <dbReference type="EMBL" id="AVY93920.1"/>
    </source>
</evidence>
<evidence type="ECO:0000256" key="2">
    <source>
        <dbReference type="SAM" id="SignalP"/>
    </source>
</evidence>
<dbReference type="STRING" id="1122240.GCA_000620105_02424"/>
<evidence type="ECO:0008006" key="5">
    <source>
        <dbReference type="Google" id="ProtNLM"/>
    </source>
</evidence>
<reference evidence="3 4" key="1">
    <citation type="submission" date="2018-04" db="EMBL/GenBank/DDBJ databases">
        <title>Denitrifier Microvirgula.</title>
        <authorList>
            <person name="Anderson E."/>
            <person name="Jang J."/>
            <person name="Ishii S."/>
        </authorList>
    </citation>
    <scope>NUCLEOTIDE SEQUENCE [LARGE SCALE GENOMIC DNA]</scope>
    <source>
        <strain evidence="3 4">BE2.4</strain>
    </source>
</reference>
<dbReference type="EMBL" id="CP028519">
    <property type="protein sequence ID" value="AVY93920.1"/>
    <property type="molecule type" value="Genomic_DNA"/>
</dbReference>
<feature type="signal peptide" evidence="2">
    <location>
        <begin position="1"/>
        <end position="25"/>
    </location>
</feature>
<accession>A0A2S0P947</accession>
<feature type="coiled-coil region" evidence="1">
    <location>
        <begin position="25"/>
        <end position="66"/>
    </location>
</feature>
<dbReference type="SUPFAM" id="SSF56935">
    <property type="entry name" value="Porins"/>
    <property type="match status" value="1"/>
</dbReference>
<keyword evidence="4" id="KW-1185">Reference proteome</keyword>
<organism evidence="3 4">
    <name type="scientific">Microvirgula aerodenitrificans</name>
    <dbReference type="NCBI Taxonomy" id="57480"/>
    <lineage>
        <taxon>Bacteria</taxon>
        <taxon>Pseudomonadati</taxon>
        <taxon>Pseudomonadota</taxon>
        <taxon>Betaproteobacteria</taxon>
        <taxon>Neisseriales</taxon>
        <taxon>Aquaspirillaceae</taxon>
        <taxon>Microvirgula</taxon>
    </lineage>
</organism>
<feature type="chain" id="PRO_5015392121" description="Transporter" evidence="2">
    <location>
        <begin position="26"/>
        <end position="432"/>
    </location>
</feature>
<dbReference type="RefSeq" id="WP_028499451.1">
    <property type="nucleotide sequence ID" value="NZ_CP028519.1"/>
</dbReference>
<dbReference type="KEGG" id="maer:DAI18_07585"/>